<evidence type="ECO:0000256" key="7">
    <source>
        <dbReference type="ARBA" id="ARBA00022989"/>
    </source>
</evidence>
<evidence type="ECO:0000256" key="4">
    <source>
        <dbReference type="ARBA" id="ARBA00022475"/>
    </source>
</evidence>
<dbReference type="NCBIfam" id="TIGR01726">
    <property type="entry name" value="HEQRo_perm_3TM"/>
    <property type="match status" value="1"/>
</dbReference>
<dbReference type="InterPro" id="IPR035906">
    <property type="entry name" value="MetI-like_sf"/>
</dbReference>
<evidence type="ECO:0000256" key="6">
    <source>
        <dbReference type="ARBA" id="ARBA00022970"/>
    </source>
</evidence>
<evidence type="ECO:0000256" key="9">
    <source>
        <dbReference type="RuleBase" id="RU363032"/>
    </source>
</evidence>
<dbReference type="Proteomes" id="UP000289184">
    <property type="component" value="Unassembled WGS sequence"/>
</dbReference>
<keyword evidence="7 9" id="KW-1133">Transmembrane helix</keyword>
<dbReference type="Gene3D" id="1.10.3720.10">
    <property type="entry name" value="MetI-like"/>
    <property type="match status" value="1"/>
</dbReference>
<keyword evidence="5 9" id="KW-0812">Transmembrane</keyword>
<dbReference type="AlphaFoldDB" id="A0A446CT45"/>
<keyword evidence="3 9" id="KW-0813">Transport</keyword>
<evidence type="ECO:0000313" key="12">
    <source>
        <dbReference type="Proteomes" id="UP000289184"/>
    </source>
</evidence>
<protein>
    <submittedName>
        <fullName evidence="11">L-cystine transport system permease protein TcyB</fullName>
    </submittedName>
</protein>
<dbReference type="FunFam" id="1.10.3720.10:FF:000009">
    <property type="entry name" value="Amino acid ABC transporter permease"/>
    <property type="match status" value="1"/>
</dbReference>
<evidence type="ECO:0000256" key="2">
    <source>
        <dbReference type="ARBA" id="ARBA00010072"/>
    </source>
</evidence>
<feature type="transmembrane region" description="Helical" evidence="9">
    <location>
        <begin position="43"/>
        <end position="69"/>
    </location>
</feature>
<feature type="transmembrane region" description="Helical" evidence="9">
    <location>
        <begin position="81"/>
        <end position="102"/>
    </location>
</feature>
<dbReference type="InterPro" id="IPR043429">
    <property type="entry name" value="ArtM/GltK/GlnP/TcyL/YhdX-like"/>
</dbReference>
<sequence>MTPPPWLQALLPDWLLAQAGEWAVPSWVQLMADSFWPLLKAGLMFTVPLTLMSFVLGLALAFVVALIRLFGPAPLVAVARFYVWLIRGTPLLVQLFVIFYGLPSAGIVLDPLPAALIGFTLNVGAYNSEVIRGAIESISRGQWEAAYSLSMTRGQALRRTVLPQAARVAVPPLSNSFIALVKDTSLAAVLTVPEIFQAAQRIAAVTYEPLILYTEAALIYLVFSSVLSAAQVRLERRFGQHAVFSEKNR</sequence>
<dbReference type="PANTHER" id="PTHR30614:SF0">
    <property type="entry name" value="L-CYSTINE TRANSPORT SYSTEM PERMEASE PROTEIN TCYL"/>
    <property type="match status" value="1"/>
</dbReference>
<dbReference type="CDD" id="cd06261">
    <property type="entry name" value="TM_PBP2"/>
    <property type="match status" value="1"/>
</dbReference>
<proteinExistence type="inferred from homology"/>
<dbReference type="EMBL" id="UFQB01000026">
    <property type="protein sequence ID" value="SSW71027.1"/>
    <property type="molecule type" value="Genomic_DNA"/>
</dbReference>
<accession>A0A446CT45</accession>
<dbReference type="Pfam" id="PF00528">
    <property type="entry name" value="BPD_transp_1"/>
    <property type="match status" value="1"/>
</dbReference>
<dbReference type="PANTHER" id="PTHR30614">
    <property type="entry name" value="MEMBRANE COMPONENT OF AMINO ACID ABC TRANSPORTER"/>
    <property type="match status" value="1"/>
</dbReference>
<evidence type="ECO:0000256" key="5">
    <source>
        <dbReference type="ARBA" id="ARBA00022692"/>
    </source>
</evidence>
<evidence type="ECO:0000259" key="10">
    <source>
        <dbReference type="PROSITE" id="PS50928"/>
    </source>
</evidence>
<evidence type="ECO:0000256" key="3">
    <source>
        <dbReference type="ARBA" id="ARBA00022448"/>
    </source>
</evidence>
<keyword evidence="12" id="KW-1185">Reference proteome</keyword>
<evidence type="ECO:0000256" key="8">
    <source>
        <dbReference type="ARBA" id="ARBA00023136"/>
    </source>
</evidence>
<dbReference type="GO" id="GO:0022857">
    <property type="term" value="F:transmembrane transporter activity"/>
    <property type="evidence" value="ECO:0007669"/>
    <property type="project" value="InterPro"/>
</dbReference>
<feature type="transmembrane region" description="Helical" evidence="9">
    <location>
        <begin position="210"/>
        <end position="230"/>
    </location>
</feature>
<organism evidence="11 12">
    <name type="scientific">Achromobacter agilis</name>
    <dbReference type="NCBI Taxonomy" id="1353888"/>
    <lineage>
        <taxon>Bacteria</taxon>
        <taxon>Pseudomonadati</taxon>
        <taxon>Pseudomonadota</taxon>
        <taxon>Betaproteobacteria</taxon>
        <taxon>Burkholderiales</taxon>
        <taxon>Alcaligenaceae</taxon>
        <taxon>Achromobacter</taxon>
    </lineage>
</organism>
<keyword evidence="6" id="KW-0029">Amino-acid transport</keyword>
<keyword evidence="8 9" id="KW-0472">Membrane</keyword>
<dbReference type="SUPFAM" id="SSF161098">
    <property type="entry name" value="MetI-like"/>
    <property type="match status" value="1"/>
</dbReference>
<evidence type="ECO:0000256" key="1">
    <source>
        <dbReference type="ARBA" id="ARBA00004429"/>
    </source>
</evidence>
<dbReference type="GO" id="GO:0043190">
    <property type="term" value="C:ATP-binding cassette (ABC) transporter complex"/>
    <property type="evidence" value="ECO:0007669"/>
    <property type="project" value="InterPro"/>
</dbReference>
<dbReference type="InterPro" id="IPR010065">
    <property type="entry name" value="AA_ABC_transptr_permease_3TM"/>
</dbReference>
<reference evidence="11 12" key="1">
    <citation type="submission" date="2018-07" db="EMBL/GenBank/DDBJ databases">
        <authorList>
            <person name="Peeters C."/>
        </authorList>
    </citation>
    <scope>NUCLEOTIDE SEQUENCE [LARGE SCALE GENOMIC DNA]</scope>
    <source>
        <strain evidence="11 12">LMG 3411</strain>
    </source>
</reference>
<comment type="subcellular location">
    <subcellularLocation>
        <location evidence="1">Cell inner membrane</location>
        <topology evidence="1">Multi-pass membrane protein</topology>
    </subcellularLocation>
    <subcellularLocation>
        <location evidence="9">Cell membrane</location>
        <topology evidence="9">Multi-pass membrane protein</topology>
    </subcellularLocation>
</comment>
<dbReference type="InterPro" id="IPR000515">
    <property type="entry name" value="MetI-like"/>
</dbReference>
<keyword evidence="4" id="KW-1003">Cell membrane</keyword>
<comment type="similarity">
    <text evidence="2">Belongs to the binding-protein-dependent transport system permease family. HisMQ subfamily.</text>
</comment>
<feature type="domain" description="ABC transmembrane type-1" evidence="10">
    <location>
        <begin position="39"/>
        <end position="231"/>
    </location>
</feature>
<gene>
    <name evidence="11" type="primary">tcyB</name>
    <name evidence="11" type="ORF">AGI3411_04929</name>
</gene>
<dbReference type="PROSITE" id="PS50928">
    <property type="entry name" value="ABC_TM1"/>
    <property type="match status" value="1"/>
</dbReference>
<dbReference type="GO" id="GO:0006865">
    <property type="term" value="P:amino acid transport"/>
    <property type="evidence" value="ECO:0007669"/>
    <property type="project" value="UniProtKB-KW"/>
</dbReference>
<evidence type="ECO:0000313" key="11">
    <source>
        <dbReference type="EMBL" id="SSW71027.1"/>
    </source>
</evidence>
<name>A0A446CT45_9BURK</name>